<sequence length="73" mass="8151">MDVDSNASTLYELESEHKGSQSVADLDNSEDFSSPKDFGDFKDFNGLEKSDSADNSFNIVYDIDEFKLVMALD</sequence>
<proteinExistence type="predicted"/>
<gene>
    <name evidence="2" type="ORF">TWF718_009665</name>
</gene>
<organism evidence="2 3">
    <name type="scientific">Orbilia javanica</name>
    <dbReference type="NCBI Taxonomy" id="47235"/>
    <lineage>
        <taxon>Eukaryota</taxon>
        <taxon>Fungi</taxon>
        <taxon>Dikarya</taxon>
        <taxon>Ascomycota</taxon>
        <taxon>Pezizomycotina</taxon>
        <taxon>Orbiliomycetes</taxon>
        <taxon>Orbiliales</taxon>
        <taxon>Orbiliaceae</taxon>
        <taxon>Orbilia</taxon>
    </lineage>
</organism>
<dbReference type="Proteomes" id="UP001313282">
    <property type="component" value="Unassembled WGS sequence"/>
</dbReference>
<evidence type="ECO:0000256" key="1">
    <source>
        <dbReference type="SAM" id="MobiDB-lite"/>
    </source>
</evidence>
<accession>A0AAN8MTL3</accession>
<evidence type="ECO:0000313" key="3">
    <source>
        <dbReference type="Proteomes" id="UP001313282"/>
    </source>
</evidence>
<reference evidence="2 3" key="1">
    <citation type="submission" date="2019-10" db="EMBL/GenBank/DDBJ databases">
        <authorList>
            <person name="Palmer J.M."/>
        </authorList>
    </citation>
    <scope>NUCLEOTIDE SEQUENCE [LARGE SCALE GENOMIC DNA]</scope>
    <source>
        <strain evidence="2 3">TWF718</strain>
    </source>
</reference>
<keyword evidence="3" id="KW-1185">Reference proteome</keyword>
<dbReference type="EMBL" id="JAVHNR010000007">
    <property type="protein sequence ID" value="KAK6336876.1"/>
    <property type="molecule type" value="Genomic_DNA"/>
</dbReference>
<evidence type="ECO:0000313" key="2">
    <source>
        <dbReference type="EMBL" id="KAK6336876.1"/>
    </source>
</evidence>
<feature type="region of interest" description="Disordered" evidence="1">
    <location>
        <begin position="1"/>
        <end position="34"/>
    </location>
</feature>
<name>A0AAN8MTL3_9PEZI</name>
<protein>
    <submittedName>
        <fullName evidence="2">Uncharacterized protein</fullName>
    </submittedName>
</protein>
<dbReference type="AlphaFoldDB" id="A0AAN8MTL3"/>
<comment type="caution">
    <text evidence="2">The sequence shown here is derived from an EMBL/GenBank/DDBJ whole genome shotgun (WGS) entry which is preliminary data.</text>
</comment>